<evidence type="ECO:0000313" key="2">
    <source>
        <dbReference type="Proteomes" id="UP001197093"/>
    </source>
</evidence>
<comment type="caution">
    <text evidence="1">The sequence shown here is derived from an EMBL/GenBank/DDBJ whole genome shotgun (WGS) entry which is preliminary data.</text>
</comment>
<name>A0AAD4EU55_9PEZI</name>
<sequence length="252" mass="28617">MASLNSSASTFAHRDAIAAALLAYYRLLTQLPHLPEDAIAVPPTSDGWPEKDRAKFGRLGKSQTVVDLLCHIPYITTRDFEVNYETLPIDWRSEHIYRHLERHGSLKPSLLEPVAQVLPSNFVSLTQGFNYGRYVLLDVDTGLAMDYSLLGGPDPEVSDEEISAGLVWTKLEKRPLVEMLADWSEKLRSLCWVAVPNRMGHVAKIRTPVNADDPDQEEARQIYRDHGWETGNFRKERCREAMMAWDAAAVRW</sequence>
<gene>
    <name evidence="1" type="ORF">NEMBOFW57_006906</name>
</gene>
<evidence type="ECO:0008006" key="3">
    <source>
        <dbReference type="Google" id="ProtNLM"/>
    </source>
</evidence>
<protein>
    <recommendedName>
        <fullName evidence="3">Alpha beta hydrolase fold protein</fullName>
    </recommendedName>
</protein>
<dbReference type="Proteomes" id="UP001197093">
    <property type="component" value="Unassembled WGS sequence"/>
</dbReference>
<organism evidence="1 2">
    <name type="scientific">Staphylotrichum longicolle</name>
    <dbReference type="NCBI Taxonomy" id="669026"/>
    <lineage>
        <taxon>Eukaryota</taxon>
        <taxon>Fungi</taxon>
        <taxon>Dikarya</taxon>
        <taxon>Ascomycota</taxon>
        <taxon>Pezizomycotina</taxon>
        <taxon>Sordariomycetes</taxon>
        <taxon>Sordariomycetidae</taxon>
        <taxon>Sordariales</taxon>
        <taxon>Chaetomiaceae</taxon>
        <taxon>Staphylotrichum</taxon>
    </lineage>
</organism>
<proteinExistence type="predicted"/>
<dbReference type="EMBL" id="JAHCVI010000003">
    <property type="protein sequence ID" value="KAG7287395.1"/>
    <property type="molecule type" value="Genomic_DNA"/>
</dbReference>
<accession>A0AAD4EU55</accession>
<evidence type="ECO:0000313" key="1">
    <source>
        <dbReference type="EMBL" id="KAG7287395.1"/>
    </source>
</evidence>
<dbReference type="AlphaFoldDB" id="A0AAD4EU55"/>
<reference evidence="1" key="1">
    <citation type="submission" date="2023-02" db="EMBL/GenBank/DDBJ databases">
        <authorList>
            <person name="Palmer J.M."/>
        </authorList>
    </citation>
    <scope>NUCLEOTIDE SEQUENCE</scope>
    <source>
        <strain evidence="1">FW57</strain>
    </source>
</reference>
<keyword evidence="2" id="KW-1185">Reference proteome</keyword>